<dbReference type="OrthoDB" id="2873672at2"/>
<dbReference type="EMBL" id="CP021358">
    <property type="protein sequence ID" value="ART62268.1"/>
    <property type="molecule type" value="Genomic_DNA"/>
</dbReference>
<organism evidence="1 2">
    <name type="scientific">Kushneria marisflavi</name>
    <dbReference type="NCBI Taxonomy" id="157779"/>
    <lineage>
        <taxon>Bacteria</taxon>
        <taxon>Pseudomonadati</taxon>
        <taxon>Pseudomonadota</taxon>
        <taxon>Gammaproteobacteria</taxon>
        <taxon>Oceanospirillales</taxon>
        <taxon>Halomonadaceae</taxon>
        <taxon>Kushneria</taxon>
    </lineage>
</organism>
<proteinExistence type="predicted"/>
<sequence>MNTAAEHTYRRGINPLHGVLLAGTLVLFLGATLSDYAYMDSYEIQWATFSSWLIAFALVCNGLAFLCGLFGLFVAHDRRRGLIYLALLVASFLLGFVNALTHAKDAWAMMPNGFILSLVVTVLALVATWIGFTNTGVRKSQ</sequence>
<protein>
    <submittedName>
        <fullName evidence="1">Uncharacterized protein</fullName>
    </submittedName>
</protein>
<evidence type="ECO:0000313" key="1">
    <source>
        <dbReference type="EMBL" id="ART62268.1"/>
    </source>
</evidence>
<reference evidence="1 2" key="1">
    <citation type="submission" date="2017-05" db="EMBL/GenBank/DDBJ databases">
        <authorList>
            <person name="Song R."/>
            <person name="Chenine A.L."/>
            <person name="Ruprecht R.M."/>
        </authorList>
    </citation>
    <scope>NUCLEOTIDE SEQUENCE [LARGE SCALE GENOMIC DNA]</scope>
    <source>
        <strain evidence="1">SW32</strain>
    </source>
</reference>
<dbReference type="KEGG" id="kma:B9H00_03595"/>
<evidence type="ECO:0000313" key="2">
    <source>
        <dbReference type="Proteomes" id="UP000194457"/>
    </source>
</evidence>
<dbReference type="InterPro" id="IPR019251">
    <property type="entry name" value="DUF2231_TM"/>
</dbReference>
<keyword evidence="2" id="KW-1185">Reference proteome</keyword>
<name>A0A240ULB3_9GAMM</name>
<dbReference type="RefSeq" id="WP_086899512.1">
    <property type="nucleotide sequence ID" value="NZ_CP021358.1"/>
</dbReference>
<dbReference type="Proteomes" id="UP000194457">
    <property type="component" value="Chromosome"/>
</dbReference>
<dbReference type="AlphaFoldDB" id="A0A240ULB3"/>
<dbReference type="Pfam" id="PF09990">
    <property type="entry name" value="DUF2231"/>
    <property type="match status" value="1"/>
</dbReference>
<gene>
    <name evidence="1" type="ORF">B9H00_03595</name>
</gene>
<accession>A0A240ULB3</accession>